<dbReference type="EMBL" id="JACJID010000003">
    <property type="protein sequence ID" value="MBA8927158.1"/>
    <property type="molecule type" value="Genomic_DNA"/>
</dbReference>
<comment type="caution">
    <text evidence="1">The sequence shown here is derived from an EMBL/GenBank/DDBJ whole genome shotgun (WGS) entry which is preliminary data.</text>
</comment>
<evidence type="ECO:0000313" key="2">
    <source>
        <dbReference type="Proteomes" id="UP000517916"/>
    </source>
</evidence>
<dbReference type="Proteomes" id="UP000517916">
    <property type="component" value="Unassembled WGS sequence"/>
</dbReference>
<proteinExistence type="predicted"/>
<name>A0ABR6BJT4_9PSEU</name>
<keyword evidence="2" id="KW-1185">Reference proteome</keyword>
<dbReference type="InterPro" id="IPR024520">
    <property type="entry name" value="DUF3558"/>
</dbReference>
<evidence type="ECO:0000313" key="1">
    <source>
        <dbReference type="EMBL" id="MBA8927158.1"/>
    </source>
</evidence>
<sequence length="127" mass="13058">MATLDPCKLLSPSEQQQLGQISSANGTNLAGVRGCDFTSTDFIVSPAILEKKGVADLVVTGTVSDIQVGSRSAREMRGDTGGCLVAIGVAAKSRVDVAVIDSRGNQDNACALAEKAAKLVEPKLPKS</sequence>
<organism evidence="1 2">
    <name type="scientific">Kutzneria viridogrisea</name>
    <dbReference type="NCBI Taxonomy" id="47990"/>
    <lineage>
        <taxon>Bacteria</taxon>
        <taxon>Bacillati</taxon>
        <taxon>Actinomycetota</taxon>
        <taxon>Actinomycetes</taxon>
        <taxon>Pseudonocardiales</taxon>
        <taxon>Pseudonocardiaceae</taxon>
        <taxon>Kutzneria</taxon>
    </lineage>
</organism>
<gene>
    <name evidence="1" type="ORF">BC739_004364</name>
</gene>
<protein>
    <submittedName>
        <fullName evidence="1">Uncharacterized protein</fullName>
    </submittedName>
</protein>
<reference evidence="1 2" key="1">
    <citation type="submission" date="2020-08" db="EMBL/GenBank/DDBJ databases">
        <title>Genomic Encyclopedia of Archaeal and Bacterial Type Strains, Phase II (KMG-II): from individual species to whole genera.</title>
        <authorList>
            <person name="Goeker M."/>
        </authorList>
    </citation>
    <scope>NUCLEOTIDE SEQUENCE [LARGE SCALE GENOMIC DNA]</scope>
    <source>
        <strain evidence="1 2">DSM 43850</strain>
    </source>
</reference>
<accession>A0ABR6BJT4</accession>
<dbReference type="Pfam" id="PF12079">
    <property type="entry name" value="DUF3558"/>
    <property type="match status" value="1"/>
</dbReference>